<comment type="subcellular location">
    <subcellularLocation>
        <location evidence="1">Secreted</location>
    </subcellularLocation>
</comment>
<dbReference type="EMBL" id="JAYGHG010000060">
    <property type="protein sequence ID" value="MEA5583736.1"/>
    <property type="molecule type" value="Genomic_DNA"/>
</dbReference>
<evidence type="ECO:0000313" key="3">
    <source>
        <dbReference type="EMBL" id="MEA5583736.1"/>
    </source>
</evidence>
<dbReference type="PANTHER" id="PTHR38340">
    <property type="entry name" value="S-LAYER PROTEIN"/>
    <property type="match status" value="1"/>
</dbReference>
<dbReference type="InterPro" id="IPR050557">
    <property type="entry name" value="RTX_toxin/Mannuronan_C5-epim"/>
</dbReference>
<evidence type="ECO:0000256" key="1">
    <source>
        <dbReference type="ARBA" id="ARBA00004613"/>
    </source>
</evidence>
<dbReference type="InterPro" id="IPR018511">
    <property type="entry name" value="Hemolysin-typ_Ca-bd_CS"/>
</dbReference>
<dbReference type="Proteomes" id="UP001302120">
    <property type="component" value="Unassembled WGS sequence"/>
</dbReference>
<proteinExistence type="predicted"/>
<name>A0ABU5UJJ2_9CYAN</name>
<dbReference type="InterPro" id="IPR001343">
    <property type="entry name" value="Hemolysn_Ca-bd"/>
</dbReference>
<sequence length="550" mass="57336">MATIDRRFKGTLTYNDSTARTIDNRNEYSREVKSTITRRGQTFPNAYYYNHYLQINAGSGNDTIYGANLEGKGTEKIYGRGGNDRIFGGKGNDLLDGGDGNDILSGGDGADIIYGGSGSDVLFTGNLRTSGSDDLYGGSQSDIFVLGEAAQSITTTTGGGFDAIAFFGNFAANASAVLFSKYAIDYKVTKDVASLTINGIKALLGLSSTSVTVTPPPTATYAMVKDFNPIEDIMIIPLQQSGRPNVAIANGNNLGDLRFDYVDSQSGLFAVANLDYSGYFSAGAGTSALDTFYRTHLSKSALIIDKDGISIGGNKVTDGLDSNITSALSGLGTNRFLVVGALGPQNITGTQNGDNLYGSKYNDTIYGYANGQAGVNNPSGTDTGTDNIYGFGGNDTLYGGSGNDYLYGGDGNDTLYGGDGNDWLYGESSPDVLLGGDGNDTLYGGDGNDWLLGGNGNDTLYGGNGSDTLYGQGGADKFVLETGITGRVVIKDFKISENDRLVAGSNTTSFNNSNPFRNVNGSAEYTFAGGATFVVEGITASSLNGLFVAS</sequence>
<evidence type="ECO:0000313" key="4">
    <source>
        <dbReference type="Proteomes" id="UP001302120"/>
    </source>
</evidence>
<dbReference type="Pfam" id="PF00353">
    <property type="entry name" value="HemolysinCabind"/>
    <property type="match status" value="6"/>
</dbReference>
<protein>
    <submittedName>
        <fullName evidence="3">Calcium-binding protein</fullName>
    </submittedName>
</protein>
<gene>
    <name evidence="3" type="ORF">VB620_20635</name>
</gene>
<accession>A0ABU5UJJ2</accession>
<dbReference type="RefSeq" id="WP_323198032.1">
    <property type="nucleotide sequence ID" value="NZ_JAYGHG010000060.1"/>
</dbReference>
<dbReference type="Gene3D" id="2.150.10.10">
    <property type="entry name" value="Serralysin-like metalloprotease, C-terminal"/>
    <property type="match status" value="3"/>
</dbReference>
<keyword evidence="4" id="KW-1185">Reference proteome</keyword>
<reference evidence="3 4" key="1">
    <citation type="submission" date="2023-12" db="EMBL/GenBank/DDBJ databases">
        <title>Baltic Sea Cyanobacteria.</title>
        <authorList>
            <person name="Delbaje E."/>
            <person name="Fewer D.P."/>
            <person name="Shishido T.K."/>
        </authorList>
    </citation>
    <scope>NUCLEOTIDE SEQUENCE [LARGE SCALE GENOMIC DNA]</scope>
    <source>
        <strain evidence="3 4">UHCC-0300</strain>
    </source>
</reference>
<organism evidence="3 4">
    <name type="scientific">Nodularia harveyana UHCC-0300</name>
    <dbReference type="NCBI Taxonomy" id="2974287"/>
    <lineage>
        <taxon>Bacteria</taxon>
        <taxon>Bacillati</taxon>
        <taxon>Cyanobacteriota</taxon>
        <taxon>Cyanophyceae</taxon>
        <taxon>Nostocales</taxon>
        <taxon>Nodulariaceae</taxon>
        <taxon>Nodularia</taxon>
    </lineage>
</organism>
<dbReference type="SUPFAM" id="SSF51120">
    <property type="entry name" value="beta-Roll"/>
    <property type="match status" value="2"/>
</dbReference>
<evidence type="ECO:0000256" key="2">
    <source>
        <dbReference type="ARBA" id="ARBA00022525"/>
    </source>
</evidence>
<dbReference type="PANTHER" id="PTHR38340:SF1">
    <property type="entry name" value="S-LAYER PROTEIN"/>
    <property type="match status" value="1"/>
</dbReference>
<comment type="caution">
    <text evidence="3">The sequence shown here is derived from an EMBL/GenBank/DDBJ whole genome shotgun (WGS) entry which is preliminary data.</text>
</comment>
<dbReference type="PRINTS" id="PR00313">
    <property type="entry name" value="CABNDNGRPT"/>
</dbReference>
<dbReference type="InterPro" id="IPR011049">
    <property type="entry name" value="Serralysin-like_metalloprot_C"/>
</dbReference>
<dbReference type="PROSITE" id="PS00330">
    <property type="entry name" value="HEMOLYSIN_CALCIUM"/>
    <property type="match status" value="7"/>
</dbReference>
<keyword evidence="2" id="KW-0964">Secreted</keyword>